<dbReference type="Pfam" id="PF26015">
    <property type="entry name" value="Ig_NPH4_3rd"/>
    <property type="match status" value="1"/>
</dbReference>
<dbReference type="Pfam" id="PF26173">
    <property type="entry name" value="NPHP4_SK"/>
    <property type="match status" value="1"/>
</dbReference>
<dbReference type="OrthoDB" id="313446at2759"/>
<feature type="domain" description="NPHP4 Ig-like" evidence="5">
    <location>
        <begin position="1372"/>
        <end position="1463"/>
    </location>
</feature>
<feature type="region of interest" description="Disordered" evidence="1">
    <location>
        <begin position="501"/>
        <end position="527"/>
    </location>
</feature>
<organism evidence="8 9">
    <name type="scientific">Dimorphilus gyrociliatus</name>
    <dbReference type="NCBI Taxonomy" id="2664684"/>
    <lineage>
        <taxon>Eukaryota</taxon>
        <taxon>Metazoa</taxon>
        <taxon>Spiralia</taxon>
        <taxon>Lophotrochozoa</taxon>
        <taxon>Annelida</taxon>
        <taxon>Polychaeta</taxon>
        <taxon>Polychaeta incertae sedis</taxon>
        <taxon>Dinophilidae</taxon>
        <taxon>Dimorphilus</taxon>
    </lineage>
</organism>
<feature type="domain" description="NPHP4 Ig-like" evidence="2">
    <location>
        <begin position="1283"/>
        <end position="1366"/>
    </location>
</feature>
<dbReference type="PANTHER" id="PTHR31043:SF3">
    <property type="entry name" value="NEPHROCYSTIN-4"/>
    <property type="match status" value="1"/>
</dbReference>
<dbReference type="Pfam" id="PF26189">
    <property type="entry name" value="Ig_NPHP4_2nd"/>
    <property type="match status" value="1"/>
</dbReference>
<accession>A0A7I8VHW6</accession>
<dbReference type="Pfam" id="PF26186">
    <property type="entry name" value="NPHP4_C2_3rd"/>
    <property type="match status" value="1"/>
</dbReference>
<evidence type="ECO:0000259" key="4">
    <source>
        <dbReference type="Pfam" id="PF26186"/>
    </source>
</evidence>
<gene>
    <name evidence="8" type="ORF">DGYR_LOCUS4023</name>
</gene>
<evidence type="ECO:0000259" key="3">
    <source>
        <dbReference type="Pfam" id="PF26173"/>
    </source>
</evidence>
<dbReference type="GO" id="GO:0090090">
    <property type="term" value="P:negative regulation of canonical Wnt signaling pathway"/>
    <property type="evidence" value="ECO:0007669"/>
    <property type="project" value="InterPro"/>
</dbReference>
<dbReference type="Pfam" id="PF26187">
    <property type="entry name" value="Ig_NPHP4_4th"/>
    <property type="match status" value="1"/>
</dbReference>
<proteinExistence type="predicted"/>
<keyword evidence="9" id="KW-1185">Reference proteome</keyword>
<comment type="caution">
    <text evidence="8">The sequence shown here is derived from an EMBL/GenBank/DDBJ whole genome shotgun (WGS) entry which is preliminary data.</text>
</comment>
<dbReference type="InterPro" id="IPR058764">
    <property type="entry name" value="NPHP4_SK"/>
</dbReference>
<name>A0A7I8VHW6_9ANNE</name>
<dbReference type="GO" id="GO:0097546">
    <property type="term" value="C:ciliary base"/>
    <property type="evidence" value="ECO:0007669"/>
    <property type="project" value="TreeGrafter"/>
</dbReference>
<dbReference type="PANTHER" id="PTHR31043">
    <property type="entry name" value="NEPHROCYSTIN-4"/>
    <property type="match status" value="1"/>
</dbReference>
<dbReference type="InterPro" id="IPR058687">
    <property type="entry name" value="Ig_NPHP4_1st"/>
</dbReference>
<dbReference type="Pfam" id="PF26190">
    <property type="entry name" value="Ig_NPHP4_1st"/>
    <property type="match status" value="1"/>
</dbReference>
<protein>
    <submittedName>
        <fullName evidence="8">DgyrCDS4263</fullName>
    </submittedName>
</protein>
<evidence type="ECO:0000259" key="7">
    <source>
        <dbReference type="Pfam" id="PF26190"/>
    </source>
</evidence>
<evidence type="ECO:0000256" key="1">
    <source>
        <dbReference type="SAM" id="MobiDB-lite"/>
    </source>
</evidence>
<dbReference type="InterPro" id="IPR029775">
    <property type="entry name" value="NPHP4"/>
</dbReference>
<dbReference type="Proteomes" id="UP000549394">
    <property type="component" value="Unassembled WGS sequence"/>
</dbReference>
<feature type="region of interest" description="Disordered" evidence="1">
    <location>
        <begin position="943"/>
        <end position="975"/>
    </location>
</feature>
<feature type="domain" description="NPHP4 Ig-like" evidence="6">
    <location>
        <begin position="1175"/>
        <end position="1271"/>
    </location>
</feature>
<evidence type="ECO:0000313" key="8">
    <source>
        <dbReference type="EMBL" id="CAD5115270.1"/>
    </source>
</evidence>
<dbReference type="InterPro" id="IPR058685">
    <property type="entry name" value="Ig_NPHP4_4th"/>
</dbReference>
<reference evidence="8 9" key="1">
    <citation type="submission" date="2020-08" db="EMBL/GenBank/DDBJ databases">
        <authorList>
            <person name="Hejnol A."/>
        </authorList>
    </citation>
    <scope>NUCLEOTIDE SEQUENCE [LARGE SCALE GENOMIC DNA]</scope>
</reference>
<feature type="domain" description="NPHP4 SK-like" evidence="3">
    <location>
        <begin position="956"/>
        <end position="1018"/>
    </location>
</feature>
<dbReference type="GO" id="GO:0035869">
    <property type="term" value="C:ciliary transition zone"/>
    <property type="evidence" value="ECO:0007669"/>
    <property type="project" value="TreeGrafter"/>
</dbReference>
<evidence type="ECO:0000259" key="6">
    <source>
        <dbReference type="Pfam" id="PF26189"/>
    </source>
</evidence>
<evidence type="ECO:0000259" key="2">
    <source>
        <dbReference type="Pfam" id="PF26015"/>
    </source>
</evidence>
<dbReference type="InterPro" id="IPR058686">
    <property type="entry name" value="Ig_NPHP4_3rd"/>
</dbReference>
<dbReference type="InterPro" id="IPR058688">
    <property type="entry name" value="Ig_NPHP4_2nd"/>
</dbReference>
<evidence type="ECO:0000259" key="5">
    <source>
        <dbReference type="Pfam" id="PF26187"/>
    </source>
</evidence>
<feature type="domain" description="NPHP4 C2-like" evidence="4">
    <location>
        <begin position="646"/>
        <end position="873"/>
    </location>
</feature>
<dbReference type="InterPro" id="IPR058765">
    <property type="entry name" value="NPHP4_C2-like"/>
</dbReference>
<dbReference type="GO" id="GO:1904491">
    <property type="term" value="P:protein localization to ciliary transition zone"/>
    <property type="evidence" value="ECO:0007669"/>
    <property type="project" value="TreeGrafter"/>
</dbReference>
<feature type="region of interest" description="Disordered" evidence="1">
    <location>
        <begin position="320"/>
        <end position="345"/>
    </location>
</feature>
<dbReference type="GO" id="GO:0036064">
    <property type="term" value="C:ciliary basal body"/>
    <property type="evidence" value="ECO:0007669"/>
    <property type="project" value="TreeGrafter"/>
</dbReference>
<evidence type="ECO:0000313" key="9">
    <source>
        <dbReference type="Proteomes" id="UP000549394"/>
    </source>
</evidence>
<dbReference type="GO" id="GO:0097730">
    <property type="term" value="C:non-motile cilium"/>
    <property type="evidence" value="ECO:0007669"/>
    <property type="project" value="InterPro"/>
</dbReference>
<sequence>MKNGWFTPLPIDTSRIFSDLGYVKKVDKKQVKVNTNADVITGVTKWTSKDALPFEKILRKSSTTPNPEARAFQLRLFLYDSSYQQFFGKSFTSSTVNAKVEKDGLRVVFNHNVYFHTSIIDPGILLVVEIAAILNNVEQSCGWGKFELFSFEDVPDSSETKNAPLSKIPLCNGSPRALFFLNQERQEIEVIPNCVLNIQLRTHETLKKVLHLIPENAIVSNNDSIPGIVENSGGDNLRLPKKLKKKPAFIEKIHVNFGCSVDQFEEELCKYLKEDRRNKNRSGIEEGGICVIERRLKIGVHNGWTFISEPEIVQLHLDGEQSKRSGSMRRGSFSHRRTSSAGSLQNATGASALIHKSRIQIDGLVQDPMVAIPKFMPQGSKSLNMSMVRSPTFNVAVRWGSWCPFSKQHGVENVIYLQGGPLINPEQSFIFKQLTADSDVTGSHGSISSSSVINFHFYDDDQYSGRSSSLQVPGVVESNRIGMLKSAYQDTTSIHSDESGLQEISTKPPLHPSSVRTPKTFGREVPEIPVHSPDSFVRTDQITARTSYEQGMPYIPSLGLTPSPTGTQQAYQQQISGYPTGPAIPYGPQSVGQGYLPLEISQLRATSTSPYMSTRGEIMHELPFTPFHAPVIASGGGPRSQGLSRAAYSKLYSAGFPAIEDSKGRSAEVVDPMDELQFDPYKEEADKLQTNQIIFQFLAFSRLENLELTGGQPTPSSIFLTFQFYRFPQVTTERLSLAELEGDLSNNMHTAPFILKKIDKSGRIAQGQPGYEVKYDLDPAYMKSGEKRLFLDYLSRQTLHIDAWDGDSLLLIGSAAVELKHLCRQGRPAVQVTFELDVVATEHEEIIQESPTKPVEVNNLLRGRLHFRAANVGIKSEVVYKQVEIVCSKPIISADDSIRKQFAGGSLHSFNKYKQDVKCNKVVRAYHMIEANNELAEVLNSFKKKNNTENDSNQTSSERRKKLSRMQAVRKTESDENVPPIVESFRAVKEERSRDLKTIDTYRTASKRDGILNVLSAAITTEHVIHPSFGKTSFFEFSLRNPYNTAHTVEIECDDAELRLVTDSQEWKYLKVINDLLDSPTEEGLFSSSDEGIPQIYLRPKERVNVPFKFLTFKADNTVQTTGAVNIFKASAKKEKFKDEGRVVKVYCRTVESKNPVAVLKLRIEPLPHVIDQTFRFHHPEHSFFRQSLRLPPLNHLPGAIVGNGQAQQIYVKCSDPNVIANSRAVLVGEPHDVTIKVACGAAPQIKKFYLALYTEKHLANPLQIWKVLIHSLQRIDIACIEGQTTRTNVVLKGGHSSKLVKAYVSHPMHMSVSPSEPFTLTANSLYELAIGVRGSSAGVRFMYINVVDVDCRTLFKSWLVCVNCKSPEVGKSFEVKVATGRAVNKRLAFTNPYSSKKAFHILTSRPDLLHFKETRIELMSQETYNIGLRFIPVGSTGVVNILVFVNDEDDKTEETFSVTVQYTS</sequence>
<dbReference type="EMBL" id="CAJFCJ010000006">
    <property type="protein sequence ID" value="CAD5115270.1"/>
    <property type="molecule type" value="Genomic_DNA"/>
</dbReference>
<feature type="domain" description="NPHP4 Ig-like" evidence="7">
    <location>
        <begin position="1021"/>
        <end position="1168"/>
    </location>
</feature>